<feature type="binding site" evidence="4">
    <location>
        <begin position="143"/>
        <end position="151"/>
    </location>
    <ligand>
        <name>ATP</name>
        <dbReference type="ChEBI" id="CHEBI:30616"/>
    </ligand>
</feature>
<evidence type="ECO:0000313" key="6">
    <source>
        <dbReference type="EMBL" id="RSU02020.1"/>
    </source>
</evidence>
<dbReference type="EMBL" id="NGJY01000004">
    <property type="protein sequence ID" value="RSU02020.1"/>
    <property type="molecule type" value="Genomic_DNA"/>
</dbReference>
<dbReference type="SUPFAM" id="SSF100950">
    <property type="entry name" value="NagB/RpiA/CoA transferase-like"/>
    <property type="match status" value="1"/>
</dbReference>
<comment type="similarity">
    <text evidence="1 5">Belongs to the 5-formyltetrahydrofolate cyclo-ligase family.</text>
</comment>
<dbReference type="GO" id="GO:0009396">
    <property type="term" value="P:folic acid-containing compound biosynthetic process"/>
    <property type="evidence" value="ECO:0007669"/>
    <property type="project" value="TreeGrafter"/>
</dbReference>
<dbReference type="InterPro" id="IPR037171">
    <property type="entry name" value="NagB/RpiA_transferase-like"/>
</dbReference>
<dbReference type="PIRSF" id="PIRSF006806">
    <property type="entry name" value="FTHF_cligase"/>
    <property type="match status" value="1"/>
</dbReference>
<feature type="binding site" evidence="4">
    <location>
        <position position="62"/>
    </location>
    <ligand>
        <name>substrate</name>
    </ligand>
</feature>
<dbReference type="PANTHER" id="PTHR23407">
    <property type="entry name" value="ATPASE INHIBITOR/5-FORMYLTETRAHYDROFOLATE CYCLO-LIGASE"/>
    <property type="match status" value="1"/>
</dbReference>
<dbReference type="AlphaFoldDB" id="A0A430A5D7"/>
<dbReference type="InterPro" id="IPR024185">
    <property type="entry name" value="FTHF_cligase-like_sf"/>
</dbReference>
<evidence type="ECO:0000256" key="2">
    <source>
        <dbReference type="ARBA" id="ARBA00022741"/>
    </source>
</evidence>
<keyword evidence="6" id="KW-0436">Ligase</keyword>
<dbReference type="Proteomes" id="UP000287101">
    <property type="component" value="Unassembled WGS sequence"/>
</dbReference>
<evidence type="ECO:0000313" key="7">
    <source>
        <dbReference type="Proteomes" id="UP000287101"/>
    </source>
</evidence>
<feature type="binding site" evidence="4">
    <location>
        <begin position="14"/>
        <end position="18"/>
    </location>
    <ligand>
        <name>ATP</name>
        <dbReference type="ChEBI" id="CHEBI:30616"/>
    </ligand>
</feature>
<dbReference type="Gene3D" id="3.40.50.10420">
    <property type="entry name" value="NagB/RpiA/CoA transferase-like"/>
    <property type="match status" value="1"/>
</dbReference>
<evidence type="ECO:0000256" key="4">
    <source>
        <dbReference type="PIRSR" id="PIRSR006806-1"/>
    </source>
</evidence>
<keyword evidence="3 4" id="KW-0067">ATP-binding</keyword>
<dbReference type="Pfam" id="PF01812">
    <property type="entry name" value="5-FTHF_cyc-lig"/>
    <property type="match status" value="1"/>
</dbReference>
<comment type="catalytic activity">
    <reaction evidence="5">
        <text>(6S)-5-formyl-5,6,7,8-tetrahydrofolate + ATP = (6R)-5,10-methenyltetrahydrofolate + ADP + phosphate</text>
        <dbReference type="Rhea" id="RHEA:10488"/>
        <dbReference type="ChEBI" id="CHEBI:30616"/>
        <dbReference type="ChEBI" id="CHEBI:43474"/>
        <dbReference type="ChEBI" id="CHEBI:57455"/>
        <dbReference type="ChEBI" id="CHEBI:57457"/>
        <dbReference type="ChEBI" id="CHEBI:456216"/>
        <dbReference type="EC" id="6.3.3.2"/>
    </reaction>
</comment>
<sequence>MILYKYWSEVKIVKDKMRKRGLELLKNLRNDPKKKVELESKILSQLFETRIWQGTEVIAITMSLPFEFNTKPIIEEAWKTGKKCYVPKVLANNQMTFIQITPDTRYEKGVFGIKEPIGDSISSFSKTALMIVPGLIFNREGYRIGQGGGYYDRYLSNYKGITASLVFPQQLSDDWTPEKFDQPVDYIITTEKVIEV</sequence>
<gene>
    <name evidence="6" type="ORF">CBF31_09660</name>
</gene>
<dbReference type="OrthoDB" id="9801938at2"/>
<proteinExistence type="inferred from homology"/>
<keyword evidence="7" id="KW-1185">Reference proteome</keyword>
<name>A0A430A5D7_9ENTE</name>
<reference evidence="6 7" key="1">
    <citation type="submission" date="2017-05" db="EMBL/GenBank/DDBJ databases">
        <title>Vagococcus spp. assemblies.</title>
        <authorList>
            <person name="Gulvik C.A."/>
        </authorList>
    </citation>
    <scope>NUCLEOTIDE SEQUENCE [LARGE SCALE GENOMIC DNA]</scope>
    <source>
        <strain evidence="6 7">CCUG 41755</strain>
    </source>
</reference>
<comment type="caution">
    <text evidence="6">The sequence shown here is derived from an EMBL/GenBank/DDBJ whole genome shotgun (WGS) entry which is preliminary data.</text>
</comment>
<keyword evidence="5" id="KW-0460">Magnesium</keyword>
<dbReference type="NCBIfam" id="TIGR02727">
    <property type="entry name" value="MTHFS_bact"/>
    <property type="match status" value="1"/>
</dbReference>
<dbReference type="GO" id="GO:0046872">
    <property type="term" value="F:metal ion binding"/>
    <property type="evidence" value="ECO:0007669"/>
    <property type="project" value="UniProtKB-KW"/>
</dbReference>
<keyword evidence="2 4" id="KW-0547">Nucleotide-binding</keyword>
<dbReference type="PANTHER" id="PTHR23407:SF1">
    <property type="entry name" value="5-FORMYLTETRAHYDROFOLATE CYCLO-LIGASE"/>
    <property type="match status" value="1"/>
</dbReference>
<evidence type="ECO:0000256" key="1">
    <source>
        <dbReference type="ARBA" id="ARBA00010638"/>
    </source>
</evidence>
<feature type="binding site" evidence="4">
    <location>
        <position position="67"/>
    </location>
    <ligand>
        <name>substrate</name>
    </ligand>
</feature>
<dbReference type="GO" id="GO:0005524">
    <property type="term" value="F:ATP binding"/>
    <property type="evidence" value="ECO:0007669"/>
    <property type="project" value="UniProtKB-KW"/>
</dbReference>
<evidence type="ECO:0000256" key="5">
    <source>
        <dbReference type="RuleBase" id="RU361279"/>
    </source>
</evidence>
<accession>A0A430A5D7</accession>
<dbReference type="EC" id="6.3.3.2" evidence="5"/>
<dbReference type="GO" id="GO:0035999">
    <property type="term" value="P:tetrahydrofolate interconversion"/>
    <property type="evidence" value="ECO:0007669"/>
    <property type="project" value="TreeGrafter"/>
</dbReference>
<keyword evidence="5" id="KW-0479">Metal-binding</keyword>
<organism evidence="6 7">
    <name type="scientific">Vagococcus fessus</name>
    <dbReference type="NCBI Taxonomy" id="120370"/>
    <lineage>
        <taxon>Bacteria</taxon>
        <taxon>Bacillati</taxon>
        <taxon>Bacillota</taxon>
        <taxon>Bacilli</taxon>
        <taxon>Lactobacillales</taxon>
        <taxon>Enterococcaceae</taxon>
        <taxon>Vagococcus</taxon>
    </lineage>
</organism>
<comment type="cofactor">
    <cofactor evidence="5">
        <name>Mg(2+)</name>
        <dbReference type="ChEBI" id="CHEBI:18420"/>
    </cofactor>
</comment>
<evidence type="ECO:0000256" key="3">
    <source>
        <dbReference type="ARBA" id="ARBA00022840"/>
    </source>
</evidence>
<protein>
    <recommendedName>
        <fullName evidence="5">5-formyltetrahydrofolate cyclo-ligase</fullName>
        <ecNumber evidence="5">6.3.3.2</ecNumber>
    </recommendedName>
</protein>
<dbReference type="InterPro" id="IPR002698">
    <property type="entry name" value="FTHF_cligase"/>
</dbReference>
<dbReference type="GO" id="GO:0030272">
    <property type="term" value="F:5-formyltetrahydrofolate cyclo-ligase activity"/>
    <property type="evidence" value="ECO:0007669"/>
    <property type="project" value="UniProtKB-EC"/>
</dbReference>